<feature type="compositionally biased region" description="Low complexity" evidence="4">
    <location>
        <begin position="31"/>
        <end position="57"/>
    </location>
</feature>
<evidence type="ECO:0000256" key="1">
    <source>
        <dbReference type="ARBA" id="ARBA00008520"/>
    </source>
</evidence>
<dbReference type="Pfam" id="PF13416">
    <property type="entry name" value="SBP_bac_8"/>
    <property type="match status" value="1"/>
</dbReference>
<protein>
    <submittedName>
        <fullName evidence="6">ABC transporter substrate-binding protein</fullName>
    </submittedName>
</protein>
<accession>A0A084JNC3</accession>
<feature type="region of interest" description="Disordered" evidence="4">
    <location>
        <begin position="24"/>
        <end position="57"/>
    </location>
</feature>
<dbReference type="PANTHER" id="PTHR30061:SF50">
    <property type="entry name" value="MALTOSE_MALTODEXTRIN-BINDING PERIPLASMIC PROTEIN"/>
    <property type="match status" value="1"/>
</dbReference>
<dbReference type="GO" id="GO:0015768">
    <property type="term" value="P:maltose transport"/>
    <property type="evidence" value="ECO:0007669"/>
    <property type="project" value="TreeGrafter"/>
</dbReference>
<keyword evidence="7" id="KW-1185">Reference proteome</keyword>
<evidence type="ECO:0000256" key="4">
    <source>
        <dbReference type="SAM" id="MobiDB-lite"/>
    </source>
</evidence>
<dbReference type="SUPFAM" id="SSF53850">
    <property type="entry name" value="Periplasmic binding protein-like II"/>
    <property type="match status" value="1"/>
</dbReference>
<dbReference type="AlphaFoldDB" id="A0A084JNC3"/>
<feature type="chain" id="PRO_5039662336" evidence="5">
    <location>
        <begin position="21"/>
        <end position="437"/>
    </location>
</feature>
<dbReference type="STRING" id="29354.IO98_09070"/>
<dbReference type="OrthoDB" id="41208at2"/>
<keyword evidence="3 5" id="KW-0732">Signal</keyword>
<evidence type="ECO:0000313" key="6">
    <source>
        <dbReference type="EMBL" id="KEZ90457.1"/>
    </source>
</evidence>
<dbReference type="PROSITE" id="PS51257">
    <property type="entry name" value="PROKAR_LIPOPROTEIN"/>
    <property type="match status" value="1"/>
</dbReference>
<dbReference type="GO" id="GO:1901982">
    <property type="term" value="F:maltose binding"/>
    <property type="evidence" value="ECO:0007669"/>
    <property type="project" value="TreeGrafter"/>
</dbReference>
<comment type="caution">
    <text evidence="6">The sequence shown here is derived from an EMBL/GenBank/DDBJ whole genome shotgun (WGS) entry which is preliminary data.</text>
</comment>
<keyword evidence="2" id="KW-0813">Transport</keyword>
<dbReference type="CDD" id="cd14748">
    <property type="entry name" value="PBP2_UgpB"/>
    <property type="match status" value="1"/>
</dbReference>
<dbReference type="InterPro" id="IPR006059">
    <property type="entry name" value="SBP"/>
</dbReference>
<dbReference type="EMBL" id="JPME01000011">
    <property type="protein sequence ID" value="KEZ90457.1"/>
    <property type="molecule type" value="Genomic_DNA"/>
</dbReference>
<dbReference type="Gene3D" id="3.40.190.10">
    <property type="entry name" value="Periplasmic binding protein-like II"/>
    <property type="match status" value="1"/>
</dbReference>
<dbReference type="GO" id="GO:0042956">
    <property type="term" value="P:maltodextrin transmembrane transport"/>
    <property type="evidence" value="ECO:0007669"/>
    <property type="project" value="TreeGrafter"/>
</dbReference>
<proteinExistence type="inferred from homology"/>
<organism evidence="6 7">
    <name type="scientific">Lacrimispora celerecrescens</name>
    <dbReference type="NCBI Taxonomy" id="29354"/>
    <lineage>
        <taxon>Bacteria</taxon>
        <taxon>Bacillati</taxon>
        <taxon>Bacillota</taxon>
        <taxon>Clostridia</taxon>
        <taxon>Lachnospirales</taxon>
        <taxon>Lachnospiraceae</taxon>
        <taxon>Lacrimispora</taxon>
    </lineage>
</organism>
<dbReference type="RefSeq" id="WP_038280271.1">
    <property type="nucleotide sequence ID" value="NZ_JPME01000011.1"/>
</dbReference>
<feature type="signal peptide" evidence="5">
    <location>
        <begin position="1"/>
        <end position="20"/>
    </location>
</feature>
<dbReference type="Proteomes" id="UP000028525">
    <property type="component" value="Unassembled WGS sequence"/>
</dbReference>
<evidence type="ECO:0000256" key="3">
    <source>
        <dbReference type="ARBA" id="ARBA00022729"/>
    </source>
</evidence>
<evidence type="ECO:0000256" key="2">
    <source>
        <dbReference type="ARBA" id="ARBA00022448"/>
    </source>
</evidence>
<dbReference type="PANTHER" id="PTHR30061">
    <property type="entry name" value="MALTOSE-BINDING PERIPLASMIC PROTEIN"/>
    <property type="match status" value="1"/>
</dbReference>
<evidence type="ECO:0000256" key="5">
    <source>
        <dbReference type="SAM" id="SignalP"/>
    </source>
</evidence>
<sequence>MKRKFATLMALSLAVGTLTACGSKTDTTVPAESTTAAATSRASSESTEGTTTGPASAEGRQEITFWHYMSEDKEGKFVKQAVEEFNNSQNEIYVTAEYLPRKELMKQYTIGVVSGELPDCGMVDNPDHNSYASMGVFEDITDLYNSWPEANFMEGSINSCYYEGKLYGLPWGNNCLGLFYNREMLDAAGVKVPTTWSELEDACEKLTTDTVKGLAISAIGSEEGTFQYMPWLLSSGGSVTDLTSEGSKESMSFLYKLIDKGYISRECVNWTQADAEKQFASGQAAMMINGPWQFSGLEEDAPGLDYRVAKVPKADNGKYASVLGGENVAICAGANVDASWKFLTWITSKEKSQEICKSIGRFSPRSDVDIQVMFADDPLNSVFAEVMPSAQSRGPSPDWPEISTAIYTAQQEVFTGQKDVETAMADAQAKIDKLNAQ</sequence>
<reference evidence="6 7" key="1">
    <citation type="submission" date="2014-07" db="EMBL/GenBank/DDBJ databases">
        <title>Draft genome of Clostridium celerecrescens 152B isolated from sediments associated with methane hydrate from Krishna Godavari basin.</title>
        <authorList>
            <person name="Honkalas V.S."/>
            <person name="Dabir A.P."/>
            <person name="Arora P."/>
            <person name="Dhakephalkar P.K."/>
        </authorList>
    </citation>
    <scope>NUCLEOTIDE SEQUENCE [LARGE SCALE GENOMIC DNA]</scope>
    <source>
        <strain evidence="6 7">152B</strain>
    </source>
</reference>
<gene>
    <name evidence="6" type="ORF">IO98_09070</name>
</gene>
<evidence type="ECO:0000313" key="7">
    <source>
        <dbReference type="Proteomes" id="UP000028525"/>
    </source>
</evidence>
<comment type="similarity">
    <text evidence="1">Belongs to the bacterial solute-binding protein 1 family.</text>
</comment>
<name>A0A084JNC3_9FIRM</name>
<dbReference type="GO" id="GO:0055052">
    <property type="term" value="C:ATP-binding cassette (ABC) transporter complex, substrate-binding subunit-containing"/>
    <property type="evidence" value="ECO:0007669"/>
    <property type="project" value="TreeGrafter"/>
</dbReference>